<accession>A0A1V4IDT3</accession>
<feature type="domain" description="Peptidase M41 FtsH extracellular" evidence="4">
    <location>
        <begin position="14"/>
        <end position="104"/>
    </location>
</feature>
<feature type="transmembrane region" description="Helical" evidence="3">
    <location>
        <begin position="115"/>
        <end position="143"/>
    </location>
</feature>
<organism evidence="5 6">
    <name type="scientific">Clostridium chromiireducens</name>
    <dbReference type="NCBI Taxonomy" id="225345"/>
    <lineage>
        <taxon>Bacteria</taxon>
        <taxon>Bacillati</taxon>
        <taxon>Bacillota</taxon>
        <taxon>Clostridia</taxon>
        <taxon>Eubacteriales</taxon>
        <taxon>Clostridiaceae</taxon>
        <taxon>Clostridium</taxon>
    </lineage>
</organism>
<dbReference type="GO" id="GO:0006508">
    <property type="term" value="P:proteolysis"/>
    <property type="evidence" value="ECO:0007669"/>
    <property type="project" value="UniProtKB-KW"/>
</dbReference>
<evidence type="ECO:0000313" key="5">
    <source>
        <dbReference type="EMBL" id="OPJ58152.1"/>
    </source>
</evidence>
<feature type="transmembrane region" description="Helical" evidence="3">
    <location>
        <begin position="9"/>
        <end position="31"/>
    </location>
</feature>
<dbReference type="Gene3D" id="3.30.720.210">
    <property type="match status" value="1"/>
</dbReference>
<dbReference type="STRING" id="225345.CLCHR_40540"/>
<keyword evidence="2" id="KW-0378">Hydrolase</keyword>
<keyword evidence="3" id="KW-0472">Membrane</keyword>
<keyword evidence="6" id="KW-1185">Reference proteome</keyword>
<dbReference type="Proteomes" id="UP000191056">
    <property type="component" value="Unassembled WGS sequence"/>
</dbReference>
<evidence type="ECO:0000313" key="6">
    <source>
        <dbReference type="Proteomes" id="UP000191056"/>
    </source>
</evidence>
<dbReference type="RefSeq" id="WP_079441696.1">
    <property type="nucleotide sequence ID" value="NZ_MZGT01000075.1"/>
</dbReference>
<name>A0A1V4IDT3_9CLOT</name>
<reference evidence="5 6" key="1">
    <citation type="submission" date="2017-03" db="EMBL/GenBank/DDBJ databases">
        <title>Genome sequence of Clostridium chromiireducens DSM 23318.</title>
        <authorList>
            <person name="Poehlein A."/>
            <person name="Daniel R."/>
        </authorList>
    </citation>
    <scope>NUCLEOTIDE SEQUENCE [LARGE SCALE GENOMIC DNA]</scope>
    <source>
        <strain evidence="5 6">DSM 23318</strain>
    </source>
</reference>
<dbReference type="Pfam" id="PF06480">
    <property type="entry name" value="FtsH_ext"/>
    <property type="match status" value="1"/>
</dbReference>
<proteinExistence type="predicted"/>
<keyword evidence="1 5" id="KW-0645">Protease</keyword>
<comment type="caution">
    <text evidence="5">The sequence shown here is derived from an EMBL/GenBank/DDBJ whole genome shotgun (WGS) entry which is preliminary data.</text>
</comment>
<evidence type="ECO:0000256" key="3">
    <source>
        <dbReference type="SAM" id="Phobius"/>
    </source>
</evidence>
<dbReference type="EMBL" id="MZGT01000075">
    <property type="protein sequence ID" value="OPJ58152.1"/>
    <property type="molecule type" value="Genomic_DNA"/>
</dbReference>
<keyword evidence="3" id="KW-1133">Transmembrane helix</keyword>
<keyword evidence="3" id="KW-0812">Transmembrane</keyword>
<sequence>MQSSKSKYLIISGIVILFLLIFPITIAFNYARDTASTKEISYNEFIRLLDEKQLSKVEVTSEELIITPSEGNEAYKGKILNTPNIDDETLISKLQEAGVEYEGKNLKETSLHNFMIIWIIPIGIICSIIIIPMAAIYFIWRFLSLKKENKRLRIQVKYLLDKK</sequence>
<dbReference type="InterPro" id="IPR011546">
    <property type="entry name" value="Pept_M41_FtsH_extracell"/>
</dbReference>
<dbReference type="AlphaFoldDB" id="A0A1V4IDT3"/>
<dbReference type="GO" id="GO:0016020">
    <property type="term" value="C:membrane"/>
    <property type="evidence" value="ECO:0007669"/>
    <property type="project" value="InterPro"/>
</dbReference>
<dbReference type="OrthoDB" id="1944917at2"/>
<gene>
    <name evidence="5" type="primary">ftsH_4</name>
    <name evidence="5" type="ORF">CLCHR_40540</name>
</gene>
<dbReference type="GO" id="GO:0004222">
    <property type="term" value="F:metalloendopeptidase activity"/>
    <property type="evidence" value="ECO:0007669"/>
    <property type="project" value="InterPro"/>
</dbReference>
<dbReference type="GO" id="GO:0004176">
    <property type="term" value="F:ATP-dependent peptidase activity"/>
    <property type="evidence" value="ECO:0007669"/>
    <property type="project" value="InterPro"/>
</dbReference>
<keyword evidence="5" id="KW-0482">Metalloprotease</keyword>
<dbReference type="GO" id="GO:0008270">
    <property type="term" value="F:zinc ion binding"/>
    <property type="evidence" value="ECO:0007669"/>
    <property type="project" value="InterPro"/>
</dbReference>
<dbReference type="GO" id="GO:0005524">
    <property type="term" value="F:ATP binding"/>
    <property type="evidence" value="ECO:0007669"/>
    <property type="project" value="InterPro"/>
</dbReference>
<evidence type="ECO:0000256" key="2">
    <source>
        <dbReference type="ARBA" id="ARBA00022801"/>
    </source>
</evidence>
<protein>
    <submittedName>
        <fullName evidence="5">ATP-dependent zinc metalloprotease FtsH</fullName>
    </submittedName>
</protein>
<evidence type="ECO:0000259" key="4">
    <source>
        <dbReference type="Pfam" id="PF06480"/>
    </source>
</evidence>
<evidence type="ECO:0000256" key="1">
    <source>
        <dbReference type="ARBA" id="ARBA00022670"/>
    </source>
</evidence>